<dbReference type="InterPro" id="IPR004090">
    <property type="entry name" value="Chemotax_Me-accpt_rcpt"/>
</dbReference>
<evidence type="ECO:0000256" key="5">
    <source>
        <dbReference type="SAM" id="Phobius"/>
    </source>
</evidence>
<dbReference type="Gene3D" id="1.10.287.950">
    <property type="entry name" value="Methyl-accepting chemotaxis protein"/>
    <property type="match status" value="1"/>
</dbReference>
<dbReference type="SMART" id="SM00283">
    <property type="entry name" value="MA"/>
    <property type="match status" value="1"/>
</dbReference>
<dbReference type="AlphaFoldDB" id="A0A4V2UI94"/>
<dbReference type="InterPro" id="IPR024478">
    <property type="entry name" value="HlyB_4HB_MCP"/>
</dbReference>
<reference evidence="8 9" key="1">
    <citation type="submission" date="2019-03" db="EMBL/GenBank/DDBJ databases">
        <title>Genomic Encyclopedia of Type Strains, Phase IV (KMG-IV): sequencing the most valuable type-strain genomes for metagenomic binning, comparative biology and taxonomic classification.</title>
        <authorList>
            <person name="Goeker M."/>
        </authorList>
    </citation>
    <scope>NUCLEOTIDE SEQUENCE [LARGE SCALE GENOMIC DNA]</scope>
    <source>
        <strain evidence="8 9">DSM 7445</strain>
    </source>
</reference>
<dbReference type="Pfam" id="PF00015">
    <property type="entry name" value="MCPsignal"/>
    <property type="match status" value="1"/>
</dbReference>
<dbReference type="Pfam" id="PF12729">
    <property type="entry name" value="4HB_MCP_1"/>
    <property type="match status" value="1"/>
</dbReference>
<dbReference type="PROSITE" id="PS50111">
    <property type="entry name" value="CHEMOTAXIS_TRANSDUC_2"/>
    <property type="match status" value="1"/>
</dbReference>
<dbReference type="Gene3D" id="6.10.340.10">
    <property type="match status" value="1"/>
</dbReference>
<accession>A0A4V2UI94</accession>
<organism evidence="8 9">
    <name type="scientific">Paucimonas lemoignei</name>
    <name type="common">Pseudomonas lemoignei</name>
    <dbReference type="NCBI Taxonomy" id="29443"/>
    <lineage>
        <taxon>Bacteria</taxon>
        <taxon>Pseudomonadati</taxon>
        <taxon>Pseudomonadota</taxon>
        <taxon>Betaproteobacteria</taxon>
        <taxon>Burkholderiales</taxon>
        <taxon>Burkholderiaceae</taxon>
        <taxon>Paucimonas</taxon>
    </lineage>
</organism>
<keyword evidence="5" id="KW-1133">Transmembrane helix</keyword>
<dbReference type="SUPFAM" id="SSF58104">
    <property type="entry name" value="Methyl-accepting chemotaxis protein (MCP) signaling domain"/>
    <property type="match status" value="1"/>
</dbReference>
<dbReference type="Pfam" id="PF00672">
    <property type="entry name" value="HAMP"/>
    <property type="match status" value="1"/>
</dbReference>
<feature type="transmembrane region" description="Helical" evidence="5">
    <location>
        <begin position="191"/>
        <end position="210"/>
    </location>
</feature>
<dbReference type="PANTHER" id="PTHR43531:SF14">
    <property type="entry name" value="METHYL-ACCEPTING CHEMOTAXIS PROTEIN I-RELATED"/>
    <property type="match status" value="1"/>
</dbReference>
<evidence type="ECO:0000256" key="2">
    <source>
        <dbReference type="ARBA" id="ARBA00022481"/>
    </source>
</evidence>
<gene>
    <name evidence="8" type="ORF">EDC30_11357</name>
</gene>
<dbReference type="GO" id="GO:0006935">
    <property type="term" value="P:chemotaxis"/>
    <property type="evidence" value="ECO:0007669"/>
    <property type="project" value="InterPro"/>
</dbReference>
<keyword evidence="5" id="KW-0812">Transmembrane</keyword>
<keyword evidence="5" id="KW-0472">Membrane</keyword>
<keyword evidence="9" id="KW-1185">Reference proteome</keyword>
<dbReference type="InterPro" id="IPR047347">
    <property type="entry name" value="YvaQ-like_sensor"/>
</dbReference>
<protein>
    <submittedName>
        <fullName evidence="8">Methyl-accepting chemotaxis protein</fullName>
    </submittedName>
</protein>
<dbReference type="PANTHER" id="PTHR43531">
    <property type="entry name" value="PROTEIN ICFG"/>
    <property type="match status" value="1"/>
</dbReference>
<comment type="subcellular location">
    <subcellularLocation>
        <location evidence="1">Membrane</location>
    </subcellularLocation>
</comment>
<evidence type="ECO:0000313" key="9">
    <source>
        <dbReference type="Proteomes" id="UP000295382"/>
    </source>
</evidence>
<dbReference type="InterPro" id="IPR004089">
    <property type="entry name" value="MCPsignal_dom"/>
</dbReference>
<sequence length="545" mass="57196">MSFANMRIGFRLGLAFALVLGLLGTVLGLSLNSMGRIEHRLNDIVNDKNAKVAAASDMAFAIRDVATHASNIVLLNEDAAIDAEKKRMGEARARYGAGKKELSKLATSEKEQALLATLNDLLVIAVPKNNEVLAMKAEQKNAEATEHLMSVAAPALRKTLVALDDIVAHEKEMAAQAAVDAHAEYEHSRNIVLVLGGLTMLLSIVVAWLITRSIVRPLKAAVRVAETVAAGDISTRIDVRSTDEAGQLMLALKNMNDSLVRIVAQVRTGTDAIATASTQIASGNLDLSARTEQQAAALEEAASSMEELTSTVRQNADNARQANQLAASASEVAGRGGVVVSEVVDTMAAIDTSSKKIVDIIGVIDSIAFQTNILALNAAVEAARAGEQGRGFAVVAAEVRTLAQRSASAAKEIKGLIDDSVAKVDSGRKLVDHAGVTMQEIVASVQRVTDIMNEIAAASSEQSAGIEQVNHTIAQMDQVTQQNAALVEEAAAVAASLQDQAGGLAQLVKVFKLDDRDAGERVAALPAPAQRNAPARMALPAPGRT</sequence>
<proteinExistence type="inferred from homology"/>
<dbReference type="InterPro" id="IPR003660">
    <property type="entry name" value="HAMP_dom"/>
</dbReference>
<dbReference type="OrthoDB" id="5441488at2"/>
<dbReference type="RefSeq" id="WP_132259932.1">
    <property type="nucleotide sequence ID" value="NZ_SLZQ01000013.1"/>
</dbReference>
<dbReference type="FunFam" id="1.10.287.950:FF:000001">
    <property type="entry name" value="Methyl-accepting chemotaxis sensory transducer"/>
    <property type="match status" value="1"/>
</dbReference>
<dbReference type="PROSITE" id="PS50885">
    <property type="entry name" value="HAMP"/>
    <property type="match status" value="1"/>
</dbReference>
<keyword evidence="2" id="KW-0488">Methylation</keyword>
<dbReference type="Proteomes" id="UP000295382">
    <property type="component" value="Unassembled WGS sequence"/>
</dbReference>
<evidence type="ECO:0000256" key="1">
    <source>
        <dbReference type="ARBA" id="ARBA00004370"/>
    </source>
</evidence>
<dbReference type="GO" id="GO:0005886">
    <property type="term" value="C:plasma membrane"/>
    <property type="evidence" value="ECO:0007669"/>
    <property type="project" value="TreeGrafter"/>
</dbReference>
<evidence type="ECO:0000259" key="6">
    <source>
        <dbReference type="PROSITE" id="PS50111"/>
    </source>
</evidence>
<dbReference type="GO" id="GO:0004888">
    <property type="term" value="F:transmembrane signaling receptor activity"/>
    <property type="evidence" value="ECO:0007669"/>
    <property type="project" value="InterPro"/>
</dbReference>
<dbReference type="InterPro" id="IPR051310">
    <property type="entry name" value="MCP_chemotaxis"/>
</dbReference>
<feature type="domain" description="HAMP" evidence="7">
    <location>
        <begin position="212"/>
        <end position="264"/>
    </location>
</feature>
<evidence type="ECO:0000259" key="7">
    <source>
        <dbReference type="PROSITE" id="PS50885"/>
    </source>
</evidence>
<feature type="domain" description="Methyl-accepting transducer" evidence="6">
    <location>
        <begin position="269"/>
        <end position="498"/>
    </location>
</feature>
<evidence type="ECO:0000313" key="8">
    <source>
        <dbReference type="EMBL" id="TCS34361.1"/>
    </source>
</evidence>
<dbReference type="PRINTS" id="PR00260">
    <property type="entry name" value="CHEMTRNSDUCR"/>
</dbReference>
<name>A0A4V2UI94_PAULE</name>
<evidence type="ECO:0000256" key="4">
    <source>
        <dbReference type="PROSITE-ProRule" id="PRU00284"/>
    </source>
</evidence>
<dbReference type="SMART" id="SM00304">
    <property type="entry name" value="HAMP"/>
    <property type="match status" value="1"/>
</dbReference>
<dbReference type="CDD" id="cd06225">
    <property type="entry name" value="HAMP"/>
    <property type="match status" value="1"/>
</dbReference>
<evidence type="ECO:0000256" key="3">
    <source>
        <dbReference type="ARBA" id="ARBA00029447"/>
    </source>
</evidence>
<dbReference type="EMBL" id="SLZQ01000013">
    <property type="protein sequence ID" value="TCS34361.1"/>
    <property type="molecule type" value="Genomic_DNA"/>
</dbReference>
<dbReference type="CDD" id="cd19411">
    <property type="entry name" value="MCP2201-like_sensor"/>
    <property type="match status" value="1"/>
</dbReference>
<comment type="similarity">
    <text evidence="3">Belongs to the methyl-accepting chemotaxis (MCP) protein family.</text>
</comment>
<dbReference type="CDD" id="cd11386">
    <property type="entry name" value="MCP_signal"/>
    <property type="match status" value="1"/>
</dbReference>
<keyword evidence="4" id="KW-0807">Transducer</keyword>
<comment type="caution">
    <text evidence="8">The sequence shown here is derived from an EMBL/GenBank/DDBJ whole genome shotgun (WGS) entry which is preliminary data.</text>
</comment>
<dbReference type="GO" id="GO:0007165">
    <property type="term" value="P:signal transduction"/>
    <property type="evidence" value="ECO:0007669"/>
    <property type="project" value="UniProtKB-KW"/>
</dbReference>